<feature type="domain" description="Thioredoxin" evidence="6">
    <location>
        <begin position="69"/>
        <end position="241"/>
    </location>
</feature>
<dbReference type="InterPro" id="IPR041205">
    <property type="entry name" value="ScsC_N"/>
</dbReference>
<evidence type="ECO:0000256" key="3">
    <source>
        <dbReference type="ARBA" id="ARBA00023157"/>
    </source>
</evidence>
<dbReference type="PANTHER" id="PTHR13887">
    <property type="entry name" value="GLUTATHIONE S-TRANSFERASE KAPPA"/>
    <property type="match status" value="1"/>
</dbReference>
<sequence length="242" mass="26046">MMHGRWAWLLGGATVAATTMFAAQTLADPVTPPDKAAIEKIVRDYILAHPEIIPEAINRLQTKEVTKLLATNREAMETPFGSAWAGARDGDVVLVEFFDFNCPYCRQGAADVAKLLAEDPKLKVVFRDFPVLGPDSETASMAALSAAQQGRYTAFYNRMFGTPGRATREKVIATIRAAGLNESRTAADMSAAALKKEVDRNLQLGRALGLTGTPSYIVGNQILSGAVGYDELKKAVAEARKG</sequence>
<evidence type="ECO:0000256" key="1">
    <source>
        <dbReference type="ARBA" id="ARBA00022729"/>
    </source>
</evidence>
<dbReference type="GO" id="GO:0015036">
    <property type="term" value="F:disulfide oxidoreductase activity"/>
    <property type="evidence" value="ECO:0007669"/>
    <property type="project" value="UniProtKB-ARBA"/>
</dbReference>
<evidence type="ECO:0000313" key="7">
    <source>
        <dbReference type="EMBL" id="QMW24603.1"/>
    </source>
</evidence>
<dbReference type="InterPro" id="IPR017937">
    <property type="entry name" value="Thioredoxin_CS"/>
</dbReference>
<accession>A0A7G5IML1</accession>
<dbReference type="Pfam" id="PF01323">
    <property type="entry name" value="DSBA"/>
    <property type="match status" value="1"/>
</dbReference>
<keyword evidence="4" id="KW-0676">Redox-active center</keyword>
<dbReference type="Gene3D" id="3.40.30.10">
    <property type="entry name" value="Glutaredoxin"/>
    <property type="match status" value="1"/>
</dbReference>
<dbReference type="PROSITE" id="PS00194">
    <property type="entry name" value="THIOREDOXIN_1"/>
    <property type="match status" value="1"/>
</dbReference>
<feature type="chain" id="PRO_5029003275" evidence="5">
    <location>
        <begin position="23"/>
        <end position="242"/>
    </location>
</feature>
<dbReference type="Pfam" id="PF18312">
    <property type="entry name" value="ScsC_N"/>
    <property type="match status" value="1"/>
</dbReference>
<dbReference type="CDD" id="cd03023">
    <property type="entry name" value="DsbA_Com1_like"/>
    <property type="match status" value="1"/>
</dbReference>
<dbReference type="InterPro" id="IPR001853">
    <property type="entry name" value="DSBA-like_thioredoxin_dom"/>
</dbReference>
<evidence type="ECO:0000256" key="2">
    <source>
        <dbReference type="ARBA" id="ARBA00023002"/>
    </source>
</evidence>
<proteinExistence type="predicted"/>
<evidence type="ECO:0000256" key="5">
    <source>
        <dbReference type="SAM" id="SignalP"/>
    </source>
</evidence>
<keyword evidence="1 5" id="KW-0732">Signal</keyword>
<gene>
    <name evidence="7" type="ORF">H3309_09775</name>
</gene>
<feature type="signal peptide" evidence="5">
    <location>
        <begin position="1"/>
        <end position="22"/>
    </location>
</feature>
<dbReference type="InterPro" id="IPR013766">
    <property type="entry name" value="Thioredoxin_domain"/>
</dbReference>
<name>A0A7G5IML1_9SPHN</name>
<dbReference type="EMBL" id="CP059851">
    <property type="protein sequence ID" value="QMW24603.1"/>
    <property type="molecule type" value="Genomic_DNA"/>
</dbReference>
<reference evidence="7 8" key="1">
    <citation type="submission" date="2020-07" db="EMBL/GenBank/DDBJ databases">
        <title>Complete genome sequence for Sandaracinobacter sp. M6.</title>
        <authorList>
            <person name="Tang Y."/>
            <person name="Liu Q."/>
            <person name="Guo Z."/>
            <person name="Lei P."/>
            <person name="Huang B."/>
        </authorList>
    </citation>
    <scope>NUCLEOTIDE SEQUENCE [LARGE SCALE GENOMIC DNA]</scope>
    <source>
        <strain evidence="7 8">M6</strain>
    </source>
</reference>
<dbReference type="InterPro" id="IPR036249">
    <property type="entry name" value="Thioredoxin-like_sf"/>
</dbReference>
<protein>
    <submittedName>
        <fullName evidence="7">DsbA family protein</fullName>
    </submittedName>
</protein>
<keyword evidence="8" id="KW-1185">Reference proteome</keyword>
<dbReference type="PROSITE" id="PS51352">
    <property type="entry name" value="THIOREDOXIN_2"/>
    <property type="match status" value="1"/>
</dbReference>
<organism evidence="7 8">
    <name type="scientific">Sandaracinobacteroides saxicola</name>
    <dbReference type="NCBI Taxonomy" id="2759707"/>
    <lineage>
        <taxon>Bacteria</taxon>
        <taxon>Pseudomonadati</taxon>
        <taxon>Pseudomonadota</taxon>
        <taxon>Alphaproteobacteria</taxon>
        <taxon>Sphingomonadales</taxon>
        <taxon>Sphingosinicellaceae</taxon>
        <taxon>Sandaracinobacteroides</taxon>
    </lineage>
</organism>
<evidence type="ECO:0000259" key="6">
    <source>
        <dbReference type="PROSITE" id="PS51352"/>
    </source>
</evidence>
<keyword evidence="2" id="KW-0560">Oxidoreductase</keyword>
<evidence type="ECO:0000313" key="8">
    <source>
        <dbReference type="Proteomes" id="UP000515292"/>
    </source>
</evidence>
<dbReference type="KEGG" id="sand:H3309_09775"/>
<dbReference type="Proteomes" id="UP000515292">
    <property type="component" value="Chromosome"/>
</dbReference>
<dbReference type="PANTHER" id="PTHR13887:SF14">
    <property type="entry name" value="DISULFIDE BOND FORMATION PROTEIN D"/>
    <property type="match status" value="1"/>
</dbReference>
<dbReference type="AlphaFoldDB" id="A0A7G5IML1"/>
<keyword evidence="3" id="KW-1015">Disulfide bond</keyword>
<evidence type="ECO:0000256" key="4">
    <source>
        <dbReference type="ARBA" id="ARBA00023284"/>
    </source>
</evidence>
<dbReference type="SUPFAM" id="SSF52833">
    <property type="entry name" value="Thioredoxin-like"/>
    <property type="match status" value="1"/>
</dbReference>